<comment type="caution">
    <text evidence="2">The sequence shown here is derived from an EMBL/GenBank/DDBJ whole genome shotgun (WGS) entry which is preliminary data.</text>
</comment>
<feature type="region of interest" description="Disordered" evidence="1">
    <location>
        <begin position="89"/>
        <end position="109"/>
    </location>
</feature>
<accession>A0A4V4JPG6</accession>
<dbReference type="EMBL" id="QZBD01000943">
    <property type="protein sequence ID" value="THY02193.1"/>
    <property type="molecule type" value="Genomic_DNA"/>
</dbReference>
<gene>
    <name evidence="2" type="ORF">D6D01_10311</name>
</gene>
<evidence type="ECO:0000313" key="2">
    <source>
        <dbReference type="EMBL" id="THY02193.1"/>
    </source>
</evidence>
<proteinExistence type="predicted"/>
<protein>
    <submittedName>
        <fullName evidence="2">Uncharacterized protein</fullName>
    </submittedName>
</protein>
<evidence type="ECO:0000313" key="3">
    <source>
        <dbReference type="Proteomes" id="UP000306584"/>
    </source>
</evidence>
<dbReference type="Proteomes" id="UP000306584">
    <property type="component" value="Unassembled WGS sequence"/>
</dbReference>
<dbReference type="AlphaFoldDB" id="A0A4V4JPG6"/>
<reference evidence="2 3" key="1">
    <citation type="submission" date="2018-10" db="EMBL/GenBank/DDBJ databases">
        <title>Fifty Aureobasidium pullulans genomes reveal a recombining polyextremotolerant generalist.</title>
        <authorList>
            <person name="Gostincar C."/>
            <person name="Turk M."/>
            <person name="Zajc J."/>
            <person name="Gunde-Cimerman N."/>
        </authorList>
    </citation>
    <scope>NUCLEOTIDE SEQUENCE [LARGE SCALE GENOMIC DNA]</scope>
    <source>
        <strain evidence="2 3">EXF-6604</strain>
    </source>
</reference>
<evidence type="ECO:0000256" key="1">
    <source>
        <dbReference type="SAM" id="MobiDB-lite"/>
    </source>
</evidence>
<organism evidence="2 3">
    <name type="scientific">Aureobasidium pullulans</name>
    <name type="common">Black yeast</name>
    <name type="synonym">Pullularia pullulans</name>
    <dbReference type="NCBI Taxonomy" id="5580"/>
    <lineage>
        <taxon>Eukaryota</taxon>
        <taxon>Fungi</taxon>
        <taxon>Dikarya</taxon>
        <taxon>Ascomycota</taxon>
        <taxon>Pezizomycotina</taxon>
        <taxon>Dothideomycetes</taxon>
        <taxon>Dothideomycetidae</taxon>
        <taxon>Dothideales</taxon>
        <taxon>Saccotheciaceae</taxon>
        <taxon>Aureobasidium</taxon>
    </lineage>
</organism>
<feature type="region of interest" description="Disordered" evidence="1">
    <location>
        <begin position="1"/>
        <end position="22"/>
    </location>
</feature>
<sequence length="296" mass="34250">MTSTTELENTLPLKAPTPAHPQIGPKKGIEYLASSDSVLVVYLKAPGADGHHVIGVSRCAIKEADLMGANLDVGNIDWIEYKEAEEEKFGSESPYTNPRYFSTDPRVPREDNSATSEKCVYAWFSLVPRPLRFKSILEPGWTNLPKHQRRFGHPGNVHRSDDPWSEIRSLYPRMCQVHKTIHREIILVAENEDVDVEKGISIHRVLWDAEEELKKVPNNSDRSRQQEVRSIMPELEFMEWTRASVALERLTKSSLRNPRHRIMSSHSERNFIISLRETWITVAYIDHIRFRCRKWV</sequence>
<name>A0A4V4JPG6_AURPU</name>